<keyword evidence="1" id="KW-0472">Membrane</keyword>
<reference evidence="4" key="2">
    <citation type="submission" date="2011-03" db="EMBL/GenBank/DDBJ databases">
        <title>The complete genome of Desulfobacca acetoxidans DSM 11109.</title>
        <authorList>
            <consortium name="US DOE Joint Genome Institute (JGI-PGF)"/>
            <person name="Lucas S."/>
            <person name="Copeland A."/>
            <person name="Lapidus A."/>
            <person name="Bruce D."/>
            <person name="Goodwin L."/>
            <person name="Pitluck S."/>
            <person name="Peters L."/>
            <person name="Kyrpides N."/>
            <person name="Mavromatis K."/>
            <person name="Ivanova N."/>
            <person name="Ovchinnikova G."/>
            <person name="Teshima H."/>
            <person name="Detter J.C."/>
            <person name="Han C."/>
            <person name="Land M."/>
            <person name="Hauser L."/>
            <person name="Markowitz V."/>
            <person name="Cheng J.-F."/>
            <person name="Hugenholtz P."/>
            <person name="Woyke T."/>
            <person name="Wu D."/>
            <person name="Spring S."/>
            <person name="Schueler E."/>
            <person name="Brambilla E."/>
            <person name="Klenk H.-P."/>
            <person name="Eisen J.A."/>
        </authorList>
    </citation>
    <scope>NUCLEOTIDE SEQUENCE [LARGE SCALE GENOMIC DNA]</scope>
    <source>
        <strain evidence="4">ATCC 700848 / DSM 11109 / ASRB2</strain>
    </source>
</reference>
<reference evidence="3 4" key="1">
    <citation type="journal article" date="2011" name="Stand. Genomic Sci.">
        <title>Complete genome sequence of the acetate-degrading sulfate reducer Desulfobacca acetoxidans type strain (ASRB2).</title>
        <authorList>
            <person name="Goker M."/>
            <person name="Teshima H."/>
            <person name="Lapidus A."/>
            <person name="Nolan M."/>
            <person name="Lucas S."/>
            <person name="Hammon N."/>
            <person name="Deshpande S."/>
            <person name="Cheng J.F."/>
            <person name="Tapia R."/>
            <person name="Han C."/>
            <person name="Goodwin L."/>
            <person name="Pitluck S."/>
            <person name="Huntemann M."/>
            <person name="Liolios K."/>
            <person name="Ivanova N."/>
            <person name="Pagani I."/>
            <person name="Mavromatis K."/>
            <person name="Ovchinikova G."/>
            <person name="Pati A."/>
            <person name="Chen A."/>
            <person name="Palaniappan K."/>
            <person name="Land M."/>
            <person name="Hauser L."/>
            <person name="Brambilla E.M."/>
            <person name="Rohde M."/>
            <person name="Spring S."/>
            <person name="Detter J.C."/>
            <person name="Woyke T."/>
            <person name="Bristow J."/>
            <person name="Eisen J.A."/>
            <person name="Markowitz V."/>
            <person name="Hugenholtz P."/>
            <person name="Kyrpides N.C."/>
            <person name="Klenk H.P."/>
        </authorList>
    </citation>
    <scope>NUCLEOTIDE SEQUENCE [LARGE SCALE GENOMIC DNA]</scope>
    <source>
        <strain evidence="4">ATCC 700848 / DSM 11109 / ASRB2</strain>
    </source>
</reference>
<evidence type="ECO:0000313" key="3">
    <source>
        <dbReference type="EMBL" id="AEB10302.1"/>
    </source>
</evidence>
<dbReference type="Pfam" id="PF07885">
    <property type="entry name" value="Ion_trans_2"/>
    <property type="match status" value="1"/>
</dbReference>
<keyword evidence="1" id="KW-0812">Transmembrane</keyword>
<organism evidence="3 4">
    <name type="scientific">Desulfobacca acetoxidans (strain ATCC 700848 / DSM 11109 / ASRB2)</name>
    <dbReference type="NCBI Taxonomy" id="880072"/>
    <lineage>
        <taxon>Bacteria</taxon>
        <taxon>Pseudomonadati</taxon>
        <taxon>Thermodesulfobacteriota</taxon>
        <taxon>Desulfobaccia</taxon>
        <taxon>Desulfobaccales</taxon>
        <taxon>Desulfobaccaceae</taxon>
        <taxon>Desulfobacca</taxon>
    </lineage>
</organism>
<dbReference type="STRING" id="880072.Desac_2481"/>
<dbReference type="AlphaFoldDB" id="F2NDM6"/>
<feature type="transmembrane region" description="Helical" evidence="1">
    <location>
        <begin position="172"/>
        <end position="192"/>
    </location>
</feature>
<sequence>MNLYNNDISDPKAKAFFEEAFKLCKNSKESDVKKFIENNRLASSPEEHVKAGFYSLAVAKFNKEIDKEESGKYFHYAGHILKITNYINQAARAYANAGSVLKDCQDSKNIELAVRSFAQSKNCYFDIGNSELSEKMYIEEQETKIKLLTSKKVSCFSLKIWKLSSIFGTSFQRWYCIVLLFILLFSFLYEYLYRYKYIIINGQSKWHNIISPVYFSIVTISTLGYGDIFPIRWEAQLVIIFNIFIGYLLLGLGIGIITRKIKGH</sequence>
<dbReference type="eggNOG" id="COG1357">
    <property type="taxonomic scope" value="Bacteria"/>
</dbReference>
<keyword evidence="1" id="KW-1133">Transmembrane helix</keyword>
<dbReference type="KEGG" id="dao:Desac_2481"/>
<dbReference type="HOGENOM" id="CLU_1052615_0_0_7"/>
<name>F2NDM6_DESAR</name>
<dbReference type="EMBL" id="CP002629">
    <property type="protein sequence ID" value="AEB10302.1"/>
    <property type="molecule type" value="Genomic_DNA"/>
</dbReference>
<dbReference type="SUPFAM" id="SSF81324">
    <property type="entry name" value="Voltage-gated potassium channels"/>
    <property type="match status" value="1"/>
</dbReference>
<proteinExistence type="predicted"/>
<feature type="transmembrane region" description="Helical" evidence="1">
    <location>
        <begin position="237"/>
        <end position="258"/>
    </location>
</feature>
<gene>
    <name evidence="3" type="ordered locus">Desac_2481</name>
</gene>
<evidence type="ECO:0000259" key="2">
    <source>
        <dbReference type="Pfam" id="PF07885"/>
    </source>
</evidence>
<accession>F2NDM6</accession>
<keyword evidence="4" id="KW-1185">Reference proteome</keyword>
<evidence type="ECO:0000256" key="1">
    <source>
        <dbReference type="SAM" id="Phobius"/>
    </source>
</evidence>
<evidence type="ECO:0000313" key="4">
    <source>
        <dbReference type="Proteomes" id="UP000000483"/>
    </source>
</evidence>
<dbReference type="InterPro" id="IPR013099">
    <property type="entry name" value="K_chnl_dom"/>
</dbReference>
<protein>
    <submittedName>
        <fullName evidence="3">Ion transport 2 domain protein</fullName>
    </submittedName>
</protein>
<dbReference type="Proteomes" id="UP000000483">
    <property type="component" value="Chromosome"/>
</dbReference>
<feature type="domain" description="Potassium channel" evidence="2">
    <location>
        <begin position="177"/>
        <end position="261"/>
    </location>
</feature>
<feature type="transmembrane region" description="Helical" evidence="1">
    <location>
        <begin position="213"/>
        <end position="231"/>
    </location>
</feature>
<dbReference type="Gene3D" id="1.10.287.70">
    <property type="match status" value="1"/>
</dbReference>